<evidence type="ECO:0000256" key="5">
    <source>
        <dbReference type="PROSITE-ProRule" id="PRU01091"/>
    </source>
</evidence>
<dbReference type="InterPro" id="IPR001867">
    <property type="entry name" value="OmpR/PhoB-type_DNA-bd"/>
</dbReference>
<reference evidence="8 9" key="1">
    <citation type="submission" date="2021-06" db="EMBL/GenBank/DDBJ databases">
        <title>Faecalicatena sp. nov. isolated from porcine feces.</title>
        <authorList>
            <person name="Oh B.S."/>
            <person name="Lee J.H."/>
        </authorList>
    </citation>
    <scope>NUCLEOTIDE SEQUENCE [LARGE SCALE GENOMIC DNA]</scope>
    <source>
        <strain evidence="8 9">AGMB00832</strain>
    </source>
</reference>
<dbReference type="Pfam" id="PF00072">
    <property type="entry name" value="Response_reg"/>
    <property type="match status" value="1"/>
</dbReference>
<feature type="modified residue" description="4-aspartylphosphate" evidence="4">
    <location>
        <position position="52"/>
    </location>
</feature>
<evidence type="ECO:0000259" key="6">
    <source>
        <dbReference type="PROSITE" id="PS50110"/>
    </source>
</evidence>
<dbReference type="PROSITE" id="PS50110">
    <property type="entry name" value="RESPONSE_REGULATORY"/>
    <property type="match status" value="1"/>
</dbReference>
<dbReference type="PANTHER" id="PTHR48111">
    <property type="entry name" value="REGULATOR OF RPOS"/>
    <property type="match status" value="1"/>
</dbReference>
<evidence type="ECO:0000256" key="1">
    <source>
        <dbReference type="ARBA" id="ARBA00023015"/>
    </source>
</evidence>
<dbReference type="CDD" id="cd00383">
    <property type="entry name" value="trans_reg_C"/>
    <property type="match status" value="1"/>
</dbReference>
<keyword evidence="1" id="KW-0805">Transcription regulation</keyword>
<evidence type="ECO:0000313" key="8">
    <source>
        <dbReference type="EMBL" id="MBU3877273.1"/>
    </source>
</evidence>
<feature type="domain" description="OmpR/PhoB-type" evidence="7">
    <location>
        <begin position="125"/>
        <end position="224"/>
    </location>
</feature>
<accession>A0ABS6D6P8</accession>
<dbReference type="EMBL" id="JABACJ020000016">
    <property type="protein sequence ID" value="MBU3877273.1"/>
    <property type="molecule type" value="Genomic_DNA"/>
</dbReference>
<dbReference type="Pfam" id="PF00486">
    <property type="entry name" value="Trans_reg_C"/>
    <property type="match status" value="1"/>
</dbReference>
<keyword evidence="4" id="KW-0597">Phosphoprotein</keyword>
<name>A0ABS6D6P8_9FIRM</name>
<dbReference type="SMART" id="SM00448">
    <property type="entry name" value="REC"/>
    <property type="match status" value="1"/>
</dbReference>
<dbReference type="SMART" id="SM00862">
    <property type="entry name" value="Trans_reg_C"/>
    <property type="match status" value="1"/>
</dbReference>
<evidence type="ECO:0000256" key="4">
    <source>
        <dbReference type="PROSITE-ProRule" id="PRU00169"/>
    </source>
</evidence>
<feature type="domain" description="Response regulatory" evidence="6">
    <location>
        <begin position="4"/>
        <end position="116"/>
    </location>
</feature>
<evidence type="ECO:0000313" key="9">
    <source>
        <dbReference type="Proteomes" id="UP000723714"/>
    </source>
</evidence>
<dbReference type="PROSITE" id="PS51755">
    <property type="entry name" value="OMPR_PHOB"/>
    <property type="match status" value="1"/>
</dbReference>
<dbReference type="InterPro" id="IPR001789">
    <property type="entry name" value="Sig_transdc_resp-reg_receiver"/>
</dbReference>
<keyword evidence="3" id="KW-0804">Transcription</keyword>
<dbReference type="RefSeq" id="WP_216243630.1">
    <property type="nucleotide sequence ID" value="NZ_JABACJ020000016.1"/>
</dbReference>
<dbReference type="InterPro" id="IPR039420">
    <property type="entry name" value="WalR-like"/>
</dbReference>
<evidence type="ECO:0000256" key="3">
    <source>
        <dbReference type="ARBA" id="ARBA00023163"/>
    </source>
</evidence>
<evidence type="ECO:0000256" key="2">
    <source>
        <dbReference type="ARBA" id="ARBA00023125"/>
    </source>
</evidence>
<evidence type="ECO:0000259" key="7">
    <source>
        <dbReference type="PROSITE" id="PS51755"/>
    </source>
</evidence>
<dbReference type="CDD" id="cd17574">
    <property type="entry name" value="REC_OmpR"/>
    <property type="match status" value="1"/>
</dbReference>
<sequence length="224" mass="25765">MNEKILVVDDEKGIVDMLRSYFEMSDYQVYTALNGEEALQKVSTHPDLVLLDINMKGLDGFTVCEKIREHISCPILFLTARGETADKIKGFHVGADDYIVKPFDIDELGARVAAHLRRENRRQEESLLNFFTDMVIDYSKREVTIYQTKVSLSRKEFDIVELLSENPGQVFERERIYESVWGLEGDGSSDTIMEHIRKIRSKFAAVTLHSYIDTVWGVGYKWVG</sequence>
<organism evidence="8 9">
    <name type="scientific">Faecalicatena faecalis</name>
    <dbReference type="NCBI Taxonomy" id="2726362"/>
    <lineage>
        <taxon>Bacteria</taxon>
        <taxon>Bacillati</taxon>
        <taxon>Bacillota</taxon>
        <taxon>Clostridia</taxon>
        <taxon>Lachnospirales</taxon>
        <taxon>Lachnospiraceae</taxon>
        <taxon>Faecalicatena</taxon>
    </lineage>
</organism>
<feature type="DNA-binding region" description="OmpR/PhoB-type" evidence="5">
    <location>
        <begin position="125"/>
        <end position="224"/>
    </location>
</feature>
<gene>
    <name evidence="8" type="ORF">HGO97_015820</name>
</gene>
<protein>
    <submittedName>
        <fullName evidence="8">Response regulator transcription factor</fullName>
    </submittedName>
</protein>
<keyword evidence="2 5" id="KW-0238">DNA-binding</keyword>
<dbReference type="Proteomes" id="UP000723714">
    <property type="component" value="Unassembled WGS sequence"/>
</dbReference>
<dbReference type="PANTHER" id="PTHR48111:SF2">
    <property type="entry name" value="RESPONSE REGULATOR SAER"/>
    <property type="match status" value="1"/>
</dbReference>
<keyword evidence="9" id="KW-1185">Reference proteome</keyword>
<comment type="caution">
    <text evidence="8">The sequence shown here is derived from an EMBL/GenBank/DDBJ whole genome shotgun (WGS) entry which is preliminary data.</text>
</comment>
<proteinExistence type="predicted"/>